<evidence type="ECO:0000256" key="5">
    <source>
        <dbReference type="ARBA" id="ARBA00023136"/>
    </source>
</evidence>
<dbReference type="GO" id="GO:0005886">
    <property type="term" value="C:plasma membrane"/>
    <property type="evidence" value="ECO:0007669"/>
    <property type="project" value="UniProtKB-SubCell"/>
</dbReference>
<evidence type="ECO:0000313" key="8">
    <source>
        <dbReference type="EMBL" id="CAA9545219.1"/>
    </source>
</evidence>
<keyword evidence="3 7" id="KW-0812">Transmembrane</keyword>
<dbReference type="AlphaFoldDB" id="A0A6J4UE64"/>
<dbReference type="PANTHER" id="PTHR39087">
    <property type="entry name" value="UPF0104 MEMBRANE PROTEIN MJ1595"/>
    <property type="match status" value="1"/>
</dbReference>
<feature type="compositionally biased region" description="Basic and acidic residues" evidence="6">
    <location>
        <begin position="363"/>
        <end position="373"/>
    </location>
</feature>
<proteinExistence type="predicted"/>
<evidence type="ECO:0000256" key="4">
    <source>
        <dbReference type="ARBA" id="ARBA00022989"/>
    </source>
</evidence>
<dbReference type="Pfam" id="PF03706">
    <property type="entry name" value="LPG_synthase_TM"/>
    <property type="match status" value="1"/>
</dbReference>
<evidence type="ECO:0000256" key="1">
    <source>
        <dbReference type="ARBA" id="ARBA00004651"/>
    </source>
</evidence>
<evidence type="ECO:0000256" key="3">
    <source>
        <dbReference type="ARBA" id="ARBA00022692"/>
    </source>
</evidence>
<gene>
    <name evidence="8" type="ORF">AVDCRST_MAG79-2226</name>
</gene>
<organism evidence="8">
    <name type="scientific">uncultured Thermoleophilia bacterium</name>
    <dbReference type="NCBI Taxonomy" id="1497501"/>
    <lineage>
        <taxon>Bacteria</taxon>
        <taxon>Bacillati</taxon>
        <taxon>Actinomycetota</taxon>
        <taxon>Thermoleophilia</taxon>
        <taxon>environmental samples</taxon>
    </lineage>
</organism>
<keyword evidence="5 7" id="KW-0472">Membrane</keyword>
<feature type="transmembrane region" description="Helical" evidence="7">
    <location>
        <begin position="39"/>
        <end position="57"/>
    </location>
</feature>
<reference evidence="8" key="1">
    <citation type="submission" date="2020-02" db="EMBL/GenBank/DDBJ databases">
        <authorList>
            <person name="Meier V. D."/>
        </authorList>
    </citation>
    <scope>NUCLEOTIDE SEQUENCE</scope>
    <source>
        <strain evidence="8">AVDCRST_MAG79</strain>
    </source>
</reference>
<dbReference type="InterPro" id="IPR022791">
    <property type="entry name" value="L-PG_synthase/AglD"/>
</dbReference>
<dbReference type="NCBIfam" id="TIGR00374">
    <property type="entry name" value="flippase-like domain"/>
    <property type="match status" value="1"/>
</dbReference>
<keyword evidence="2" id="KW-1003">Cell membrane</keyword>
<accession>A0A6J4UE64</accession>
<dbReference type="EMBL" id="CADCWC010000335">
    <property type="protein sequence ID" value="CAA9545219.1"/>
    <property type="molecule type" value="Genomic_DNA"/>
</dbReference>
<feature type="region of interest" description="Disordered" evidence="6">
    <location>
        <begin position="322"/>
        <end position="373"/>
    </location>
</feature>
<keyword evidence="4 7" id="KW-1133">Transmembrane helix</keyword>
<dbReference type="PANTHER" id="PTHR39087:SF2">
    <property type="entry name" value="UPF0104 MEMBRANE PROTEIN MJ1595"/>
    <property type="match status" value="1"/>
</dbReference>
<name>A0A6J4UE64_9ACTN</name>
<protein>
    <submittedName>
        <fullName evidence="8">Uncharacterized protein</fullName>
    </submittedName>
</protein>
<feature type="transmembrane region" description="Helical" evidence="7">
    <location>
        <begin position="128"/>
        <end position="148"/>
    </location>
</feature>
<evidence type="ECO:0000256" key="6">
    <source>
        <dbReference type="SAM" id="MobiDB-lite"/>
    </source>
</evidence>
<feature type="transmembrane region" description="Helical" evidence="7">
    <location>
        <begin position="7"/>
        <end position="27"/>
    </location>
</feature>
<evidence type="ECO:0000256" key="2">
    <source>
        <dbReference type="ARBA" id="ARBA00022475"/>
    </source>
</evidence>
<sequence length="373" mass="38157">MDSRRSLRLLGWAVSVLCVAGVVVWALGQDAPRLPTEPSDLAAVAAAVGLYGVCTALRAERWRLLLRDVGARPARLDAYGLTAVGYMGNNVLPARAGDLMRVVLMAPRAGTTRRGVIGTLLAERLLDIAVLATLFVVLAATVAGGAGLPGTRTLALLGGLAVAALAGALLAWRLLHTRGLLERVRGFVGPMVVSTRNLRGAHGASMLGLTVLVWLGEAGVWGSCAAALDLGASPLEALYLVALASMFALIPSGPGYAGTQDAAAVIGIKAIGGTSAQAVSYVLLVRFVLFVPITAAGLLALVARYGGIAGLRSATRRAGSDELAVDGPGGAGGVVPAEGRRSRRRPRGALRGADEPVEIVEADEGRPVGEHLA</sequence>
<comment type="subcellular location">
    <subcellularLocation>
        <location evidence="1">Cell membrane</location>
        <topology evidence="1">Multi-pass membrane protein</topology>
    </subcellularLocation>
</comment>
<feature type="transmembrane region" description="Helical" evidence="7">
    <location>
        <begin position="154"/>
        <end position="175"/>
    </location>
</feature>
<evidence type="ECO:0000256" key="7">
    <source>
        <dbReference type="SAM" id="Phobius"/>
    </source>
</evidence>
<feature type="transmembrane region" description="Helical" evidence="7">
    <location>
        <begin position="289"/>
        <end position="307"/>
    </location>
</feature>
<feature type="transmembrane region" description="Helical" evidence="7">
    <location>
        <begin position="206"/>
        <end position="228"/>
    </location>
</feature>
<feature type="transmembrane region" description="Helical" evidence="7">
    <location>
        <begin position="234"/>
        <end position="250"/>
    </location>
</feature>